<proteinExistence type="predicted"/>
<evidence type="ECO:0000256" key="1">
    <source>
        <dbReference type="SAM" id="MobiDB-lite"/>
    </source>
</evidence>
<feature type="region of interest" description="Disordered" evidence="1">
    <location>
        <begin position="31"/>
        <end position="55"/>
    </location>
</feature>
<evidence type="ECO:0000313" key="2">
    <source>
        <dbReference type="EMBL" id="GFJ76342.1"/>
    </source>
</evidence>
<name>A0A6V8JUR2_9ACTN</name>
<reference evidence="2 3" key="1">
    <citation type="submission" date="2020-03" db="EMBL/GenBank/DDBJ databases">
        <title>Whole genome shotgun sequence of Phytohabitans houttuyneae NBRC 108639.</title>
        <authorList>
            <person name="Komaki H."/>
            <person name="Tamura T."/>
        </authorList>
    </citation>
    <scope>NUCLEOTIDE SEQUENCE [LARGE SCALE GENOMIC DNA]</scope>
    <source>
        <strain evidence="2 3">NBRC 108639</strain>
    </source>
</reference>
<sequence>MLRKDDPEGYVRTTTVRLHISRWRRPRRERLVGEAPDRGRPERTGATAERTVVTWPDPRGGSYLLDLKAIRYGRREGGGGMHTAPPQAIPRMADPVGRPTPVGSAAPRSGRPRRRRT</sequence>
<organism evidence="2 3">
    <name type="scientific">Phytohabitans houttuyneae</name>
    <dbReference type="NCBI Taxonomy" id="1076126"/>
    <lineage>
        <taxon>Bacteria</taxon>
        <taxon>Bacillati</taxon>
        <taxon>Actinomycetota</taxon>
        <taxon>Actinomycetes</taxon>
        <taxon>Micromonosporales</taxon>
        <taxon>Micromonosporaceae</taxon>
    </lineage>
</organism>
<gene>
    <name evidence="2" type="ORF">Phou_005220</name>
</gene>
<reference evidence="2 3" key="2">
    <citation type="submission" date="2020-03" db="EMBL/GenBank/DDBJ databases">
        <authorList>
            <person name="Ichikawa N."/>
            <person name="Kimura A."/>
            <person name="Kitahashi Y."/>
            <person name="Uohara A."/>
        </authorList>
    </citation>
    <scope>NUCLEOTIDE SEQUENCE [LARGE SCALE GENOMIC DNA]</scope>
    <source>
        <strain evidence="2 3">NBRC 108639</strain>
    </source>
</reference>
<keyword evidence="3" id="KW-1185">Reference proteome</keyword>
<comment type="caution">
    <text evidence="2">The sequence shown here is derived from an EMBL/GenBank/DDBJ whole genome shotgun (WGS) entry which is preliminary data.</text>
</comment>
<protein>
    <submittedName>
        <fullName evidence="2">Uncharacterized protein</fullName>
    </submittedName>
</protein>
<dbReference type="Proteomes" id="UP000482800">
    <property type="component" value="Unassembled WGS sequence"/>
</dbReference>
<feature type="region of interest" description="Disordered" evidence="1">
    <location>
        <begin position="76"/>
        <end position="117"/>
    </location>
</feature>
<accession>A0A6V8JUR2</accession>
<feature type="compositionally biased region" description="Basic and acidic residues" evidence="1">
    <location>
        <begin position="31"/>
        <end position="43"/>
    </location>
</feature>
<dbReference type="EMBL" id="BLPF01000001">
    <property type="protein sequence ID" value="GFJ76342.1"/>
    <property type="molecule type" value="Genomic_DNA"/>
</dbReference>
<evidence type="ECO:0000313" key="3">
    <source>
        <dbReference type="Proteomes" id="UP000482800"/>
    </source>
</evidence>
<dbReference type="AlphaFoldDB" id="A0A6V8JUR2"/>